<name>A0AAN9PKB9_CLITE</name>
<protein>
    <submittedName>
        <fullName evidence="2">Uncharacterized protein</fullName>
    </submittedName>
</protein>
<gene>
    <name evidence="2" type="ORF">RJT34_12280</name>
</gene>
<keyword evidence="3" id="KW-1185">Reference proteome</keyword>
<comment type="caution">
    <text evidence="2">The sequence shown here is derived from an EMBL/GenBank/DDBJ whole genome shotgun (WGS) entry which is preliminary data.</text>
</comment>
<dbReference type="Proteomes" id="UP001359559">
    <property type="component" value="Unassembled WGS sequence"/>
</dbReference>
<evidence type="ECO:0000313" key="3">
    <source>
        <dbReference type="Proteomes" id="UP001359559"/>
    </source>
</evidence>
<evidence type="ECO:0000313" key="2">
    <source>
        <dbReference type="EMBL" id="KAK7301416.1"/>
    </source>
</evidence>
<feature type="transmembrane region" description="Helical" evidence="1">
    <location>
        <begin position="38"/>
        <end position="61"/>
    </location>
</feature>
<organism evidence="2 3">
    <name type="scientific">Clitoria ternatea</name>
    <name type="common">Butterfly pea</name>
    <dbReference type="NCBI Taxonomy" id="43366"/>
    <lineage>
        <taxon>Eukaryota</taxon>
        <taxon>Viridiplantae</taxon>
        <taxon>Streptophyta</taxon>
        <taxon>Embryophyta</taxon>
        <taxon>Tracheophyta</taxon>
        <taxon>Spermatophyta</taxon>
        <taxon>Magnoliopsida</taxon>
        <taxon>eudicotyledons</taxon>
        <taxon>Gunneridae</taxon>
        <taxon>Pentapetalae</taxon>
        <taxon>rosids</taxon>
        <taxon>fabids</taxon>
        <taxon>Fabales</taxon>
        <taxon>Fabaceae</taxon>
        <taxon>Papilionoideae</taxon>
        <taxon>50 kb inversion clade</taxon>
        <taxon>NPAAA clade</taxon>
        <taxon>indigoferoid/millettioid clade</taxon>
        <taxon>Phaseoleae</taxon>
        <taxon>Clitoria</taxon>
    </lineage>
</organism>
<dbReference type="EMBL" id="JAYKXN010000003">
    <property type="protein sequence ID" value="KAK7301416.1"/>
    <property type="molecule type" value="Genomic_DNA"/>
</dbReference>
<keyword evidence="1" id="KW-0472">Membrane</keyword>
<sequence length="74" mass="8759">MSTISLAIRRQKQKSKNSCSCEIYRKVVLLVYFIEAMYSLHFFFLCMFSYLISCSVFLISIEKCRKKQKLSTIL</sequence>
<accession>A0AAN9PKB9</accession>
<reference evidence="2 3" key="1">
    <citation type="submission" date="2024-01" db="EMBL/GenBank/DDBJ databases">
        <title>The genomes of 5 underutilized Papilionoideae crops provide insights into root nodulation and disease resistance.</title>
        <authorList>
            <person name="Yuan L."/>
        </authorList>
    </citation>
    <scope>NUCLEOTIDE SEQUENCE [LARGE SCALE GENOMIC DNA]</scope>
    <source>
        <strain evidence="2">LY-2023</strain>
        <tissue evidence="2">Leaf</tissue>
    </source>
</reference>
<dbReference type="AlphaFoldDB" id="A0AAN9PKB9"/>
<keyword evidence="1" id="KW-0812">Transmembrane</keyword>
<evidence type="ECO:0000256" key="1">
    <source>
        <dbReference type="SAM" id="Phobius"/>
    </source>
</evidence>
<keyword evidence="1" id="KW-1133">Transmembrane helix</keyword>
<proteinExistence type="predicted"/>